<reference evidence="3" key="2">
    <citation type="submission" date="2023-06" db="EMBL/GenBank/DDBJ databases">
        <authorList>
            <consortium name="Lawrence Berkeley National Laboratory"/>
            <person name="Haridas S."/>
            <person name="Hensen N."/>
            <person name="Bonometti L."/>
            <person name="Westerberg I."/>
            <person name="Brannstrom I.O."/>
            <person name="Guillou S."/>
            <person name="Cros-Aarteil S."/>
            <person name="Calhoun S."/>
            <person name="Kuo A."/>
            <person name="Mondo S."/>
            <person name="Pangilinan J."/>
            <person name="Riley R."/>
            <person name="Labutti K."/>
            <person name="Andreopoulos B."/>
            <person name="Lipzen A."/>
            <person name="Chen C."/>
            <person name="Yanf M."/>
            <person name="Daum C."/>
            <person name="Ng V."/>
            <person name="Clum A."/>
            <person name="Steindorff A."/>
            <person name="Ohm R."/>
            <person name="Martin F."/>
            <person name="Silar P."/>
            <person name="Natvig D."/>
            <person name="Lalanne C."/>
            <person name="Gautier V."/>
            <person name="Ament-Velasquez S.L."/>
            <person name="Kruys A."/>
            <person name="Hutchinson M.I."/>
            <person name="Powell A.J."/>
            <person name="Barry K."/>
            <person name="Miller A.N."/>
            <person name="Grigoriev I.V."/>
            <person name="Debuchy R."/>
            <person name="Gladieux P."/>
            <person name="Thoren M.H."/>
            <person name="Johannesson H."/>
        </authorList>
    </citation>
    <scope>NUCLEOTIDE SEQUENCE</scope>
    <source>
        <strain evidence="3">CBS 955.72</strain>
    </source>
</reference>
<feature type="region of interest" description="Disordered" evidence="1">
    <location>
        <begin position="286"/>
        <end position="306"/>
    </location>
</feature>
<dbReference type="GO" id="GO:0004672">
    <property type="term" value="F:protein kinase activity"/>
    <property type="evidence" value="ECO:0007669"/>
    <property type="project" value="InterPro"/>
</dbReference>
<evidence type="ECO:0000256" key="1">
    <source>
        <dbReference type="SAM" id="MobiDB-lite"/>
    </source>
</evidence>
<dbReference type="Gene3D" id="1.10.510.10">
    <property type="entry name" value="Transferase(Phosphotransferase) domain 1"/>
    <property type="match status" value="1"/>
</dbReference>
<dbReference type="GO" id="GO:0005524">
    <property type="term" value="F:ATP binding"/>
    <property type="evidence" value="ECO:0007669"/>
    <property type="project" value="InterPro"/>
</dbReference>
<dbReference type="InterPro" id="IPR011009">
    <property type="entry name" value="Kinase-like_dom_sf"/>
</dbReference>
<reference evidence="3" key="1">
    <citation type="journal article" date="2023" name="Mol. Phylogenet. Evol.">
        <title>Genome-scale phylogeny and comparative genomics of the fungal order Sordariales.</title>
        <authorList>
            <person name="Hensen N."/>
            <person name="Bonometti L."/>
            <person name="Westerberg I."/>
            <person name="Brannstrom I.O."/>
            <person name="Guillou S."/>
            <person name="Cros-Aarteil S."/>
            <person name="Calhoun S."/>
            <person name="Haridas S."/>
            <person name="Kuo A."/>
            <person name="Mondo S."/>
            <person name="Pangilinan J."/>
            <person name="Riley R."/>
            <person name="LaButti K."/>
            <person name="Andreopoulos B."/>
            <person name="Lipzen A."/>
            <person name="Chen C."/>
            <person name="Yan M."/>
            <person name="Daum C."/>
            <person name="Ng V."/>
            <person name="Clum A."/>
            <person name="Steindorff A."/>
            <person name="Ohm R.A."/>
            <person name="Martin F."/>
            <person name="Silar P."/>
            <person name="Natvig D.O."/>
            <person name="Lalanne C."/>
            <person name="Gautier V."/>
            <person name="Ament-Velasquez S.L."/>
            <person name="Kruys A."/>
            <person name="Hutchinson M.I."/>
            <person name="Powell A.J."/>
            <person name="Barry K."/>
            <person name="Miller A.N."/>
            <person name="Grigoriev I.V."/>
            <person name="Debuchy R."/>
            <person name="Gladieux P."/>
            <person name="Hiltunen Thoren M."/>
            <person name="Johannesson H."/>
        </authorList>
    </citation>
    <scope>NUCLEOTIDE SEQUENCE</scope>
    <source>
        <strain evidence="3">CBS 955.72</strain>
    </source>
</reference>
<evidence type="ECO:0000259" key="2">
    <source>
        <dbReference type="PROSITE" id="PS50011"/>
    </source>
</evidence>
<dbReference type="AlphaFoldDB" id="A0AAJ0HCX9"/>
<gene>
    <name evidence="3" type="ORF">B0T25DRAFT_293278</name>
</gene>
<feature type="compositionally biased region" description="Low complexity" evidence="1">
    <location>
        <begin position="510"/>
        <end position="533"/>
    </location>
</feature>
<organism evidence="3 4">
    <name type="scientific">Lasiosphaeria hispida</name>
    <dbReference type="NCBI Taxonomy" id="260671"/>
    <lineage>
        <taxon>Eukaryota</taxon>
        <taxon>Fungi</taxon>
        <taxon>Dikarya</taxon>
        <taxon>Ascomycota</taxon>
        <taxon>Pezizomycotina</taxon>
        <taxon>Sordariomycetes</taxon>
        <taxon>Sordariomycetidae</taxon>
        <taxon>Sordariales</taxon>
        <taxon>Lasiosphaeriaceae</taxon>
        <taxon>Lasiosphaeria</taxon>
    </lineage>
</organism>
<sequence length="663" mass="71628">MDCDTVDGCTERGRQRANIDTQPFSSIMLNDDPRLLSQTDLDETLQLRNSCIKQEADFLELAGQDSALLLVSRIGRVDPDSMLFQQNSAIVERGVPLRVSDVPDEERRSISLQVADLVARLHSKGIVHGSIDPSVLQWNTTGQLVFSDFSNARLADRGRHVSREQHWDGNEHFMSPRLKAHTRPGRCFFPTETDDLYSTAVTIWCIWAGKCPDPGMFSENGGPTPDLSVITDPDILGDVVDTLQQGGLHLDSLVSRHESLSRQLSPSPPASKRGSHLYDTVVPARSISSPGYRTKPASPDSRISVNHGPSSSLLLSILSRSTSLRGCRAASVPPSSCNDNTTCSASAYVPARSSSSQGYNTISVSPDPRPRISDGTVCLSLPKIATVDPRQANGPSCPAHSDITIGLPPAEAPVEAPDAPENCIAPDTSLADSTGLLQVPPPAALARRRNSSPLIIDVDRFRVNAGVSASSKGELQKAPKVWLARGASVTELGRQSSACQDGVVELPVASDLDSNSDDSQMSDGDSQSSSNGDEGIDRDVEVDADGEGDGDDELDEEITWEFPFPYLQGLSSSPTDSVVCLASPRGAKLPESWVRVTPEKPRIKHPRVQSINVTMDREKVDALDRLHSAGRRWTAFDMARTSRTTSEADGRGNSIKHTWCDED</sequence>
<evidence type="ECO:0000313" key="4">
    <source>
        <dbReference type="Proteomes" id="UP001275084"/>
    </source>
</evidence>
<dbReference type="SUPFAM" id="SSF56112">
    <property type="entry name" value="Protein kinase-like (PK-like)"/>
    <property type="match status" value="1"/>
</dbReference>
<name>A0AAJ0HCX9_9PEZI</name>
<feature type="compositionally biased region" description="Acidic residues" evidence="1">
    <location>
        <begin position="542"/>
        <end position="553"/>
    </location>
</feature>
<dbReference type="Proteomes" id="UP001275084">
    <property type="component" value="Unassembled WGS sequence"/>
</dbReference>
<comment type="caution">
    <text evidence="3">The sequence shown here is derived from an EMBL/GenBank/DDBJ whole genome shotgun (WGS) entry which is preliminary data.</text>
</comment>
<accession>A0AAJ0HCX9</accession>
<feature type="region of interest" description="Disordered" evidence="1">
    <location>
        <begin position="510"/>
        <end position="553"/>
    </location>
</feature>
<feature type="domain" description="Protein kinase" evidence="2">
    <location>
        <begin position="1"/>
        <end position="314"/>
    </location>
</feature>
<protein>
    <recommendedName>
        <fullName evidence="2">Protein kinase domain-containing protein</fullName>
    </recommendedName>
</protein>
<feature type="region of interest" description="Disordered" evidence="1">
    <location>
        <begin position="641"/>
        <end position="663"/>
    </location>
</feature>
<proteinExistence type="predicted"/>
<evidence type="ECO:0000313" key="3">
    <source>
        <dbReference type="EMBL" id="KAK3347035.1"/>
    </source>
</evidence>
<dbReference type="PROSITE" id="PS50011">
    <property type="entry name" value="PROTEIN_KINASE_DOM"/>
    <property type="match status" value="1"/>
</dbReference>
<dbReference type="EMBL" id="JAUIQD010000006">
    <property type="protein sequence ID" value="KAK3347035.1"/>
    <property type="molecule type" value="Genomic_DNA"/>
</dbReference>
<dbReference type="InterPro" id="IPR000719">
    <property type="entry name" value="Prot_kinase_dom"/>
</dbReference>
<keyword evidence="4" id="KW-1185">Reference proteome</keyword>